<evidence type="ECO:0000313" key="3">
    <source>
        <dbReference type="EMBL" id="JAP84374.1"/>
    </source>
</evidence>
<reference evidence="3" key="1">
    <citation type="journal article" date="2016" name="Ticks Tick Borne Dis.">
        <title>De novo assembly and annotation of the salivary gland transcriptome of Rhipicephalus appendiculatus male and female ticks during blood feeding.</title>
        <authorList>
            <person name="de Castro M.H."/>
            <person name="de Klerk D."/>
            <person name="Pienaar R."/>
            <person name="Latif A.A."/>
            <person name="Rees D.J."/>
            <person name="Mans B.J."/>
        </authorList>
    </citation>
    <scope>NUCLEOTIDE SEQUENCE</scope>
    <source>
        <tissue evidence="3">Salivary glands</tissue>
    </source>
</reference>
<proteinExistence type="predicted"/>
<evidence type="ECO:0000256" key="1">
    <source>
        <dbReference type="SAM" id="Coils"/>
    </source>
</evidence>
<accession>A0A131YYW4</accession>
<organism evidence="3">
    <name type="scientific">Rhipicephalus appendiculatus</name>
    <name type="common">Brown ear tick</name>
    <dbReference type="NCBI Taxonomy" id="34631"/>
    <lineage>
        <taxon>Eukaryota</taxon>
        <taxon>Metazoa</taxon>
        <taxon>Ecdysozoa</taxon>
        <taxon>Arthropoda</taxon>
        <taxon>Chelicerata</taxon>
        <taxon>Arachnida</taxon>
        <taxon>Acari</taxon>
        <taxon>Parasitiformes</taxon>
        <taxon>Ixodida</taxon>
        <taxon>Ixodoidea</taxon>
        <taxon>Ixodidae</taxon>
        <taxon>Rhipicephalinae</taxon>
        <taxon>Rhipicephalus</taxon>
        <taxon>Rhipicephalus</taxon>
    </lineage>
</organism>
<sequence length="374" mass="43170">MDIVELIEAGEKLGLRGAQLKAWAETQAERTRQERAQAHELQCKALIAQRDEVEAAIRRLELEREAWDAAICRKEFELNNFHQDLLVEETYLNGKAIGSCLDTQSRCLRLRSDVKCELQPIDTQVAADCSHDVRIEANHDFRCQPMLINEHSTSVETSSLEKESTESLVPDDGDNSSETDKFQAVTHTALFTNSDENTRMVQMMTTVTSSEQITCSKIKKRTDIHSRSLEGQLDRRAFRKPVSHDVERFQANRHELWIRMCKKKAGHSKRSVRHPHCGKKERKKRMFKITKRTKAFPPSRYYWETGGNQRGPNCRRYWIGLAFLGCTLWCDKAHRKFVRYKKTQFVLGQTIACAKGSKESDIFVVLTCTSRKLF</sequence>
<feature type="region of interest" description="Disordered" evidence="2">
    <location>
        <begin position="153"/>
        <end position="179"/>
    </location>
</feature>
<protein>
    <submittedName>
        <fullName evidence="3">Uncharacterized protein</fullName>
    </submittedName>
</protein>
<name>A0A131YYW4_RHIAP</name>
<feature type="coiled-coil region" evidence="1">
    <location>
        <begin position="36"/>
        <end position="70"/>
    </location>
</feature>
<dbReference type="AlphaFoldDB" id="A0A131YYW4"/>
<dbReference type="EMBL" id="GEDV01004183">
    <property type="protein sequence ID" value="JAP84374.1"/>
    <property type="molecule type" value="Transcribed_RNA"/>
</dbReference>
<keyword evidence="1" id="KW-0175">Coiled coil</keyword>
<evidence type="ECO:0000256" key="2">
    <source>
        <dbReference type="SAM" id="MobiDB-lite"/>
    </source>
</evidence>